<sequence>MANLLDLPLPATESVALREPLLRHLHDSFPDIDAHIFERDIEAWALLRETCIHASSATSSLSSWYQYATQLTFLLRILGEQVGVAFPWSHDSSTSSLQRDPRLAWEYTHVHLRIAAAYAQGGASESRGTVDSVKRAAHHFQLAAGCLTAAQPMAVAEYGALFTCYSALMLAQAQECFWQKAVQDGLKDTTIAKLSRSVSDLYASCVASASLASAYLPRGWIHHMEYKQHHFAAAAEYRKSCDDLAQRRYADELARLHAAAASVQRARQLPARTLPLPAIVKDLEPLQRIIDTNLARAERDNELIYLQVPTSASQLPPIGTAVLVKDTRPPELGEASKTDDSATPYWFVRLITYGIDVAVRLYKDRQAQFLLTTLEPLAMEKDTALSEQLQSMHVTETLDRIESPRRMPERWQSYMDVLSAHPVTEVEHRLRQVEDLGSLCSDLLHEVESLLWTPPVPSHATSLQTLWKEYERTMGQASVSDADVRAKLQPALPVLRKLAQGRTALHEWLNAVALPLERERTACALDLRALRRACEKADDIKAQSREIVWRARAQADTDDIRQRLLDVARERHLVEPTTTSARRVDPAALDDVLQEAMAKYDVYLDEMRHHGERQAEVLAEIRRAHTKLLRHAALAEALDAQAAAWQHIDEAYDTWRDVCTHAEEGYAFYEQLFSMLQQLRSDAAALRGGTWEGGVIQFA</sequence>
<dbReference type="Gene3D" id="1.25.40.280">
    <property type="entry name" value="alix/aip1 like domains"/>
    <property type="match status" value="1"/>
</dbReference>
<protein>
    <submittedName>
        <fullName evidence="3">Bro1-domain-containing protein</fullName>
    </submittedName>
</protein>
<dbReference type="GeneID" id="28727327"/>
<dbReference type="Pfam" id="PF13949">
    <property type="entry name" value="ALIX_LYPXL_bnd"/>
    <property type="match status" value="1"/>
</dbReference>
<dbReference type="PANTHER" id="PTHR23030">
    <property type="entry name" value="PCD6 INTERACTING PROTEIN-RELATED"/>
    <property type="match status" value="1"/>
</dbReference>
<comment type="caution">
    <text evidence="3">The sequence shown here is derived from an EMBL/GenBank/DDBJ whole genome shotgun (WGS) entry which is preliminary data.</text>
</comment>
<dbReference type="Pfam" id="PF03097">
    <property type="entry name" value="BRO1"/>
    <property type="match status" value="1"/>
</dbReference>
<proteinExistence type="inferred from homology"/>
<dbReference type="InterPro" id="IPR004328">
    <property type="entry name" value="BRO1_dom"/>
</dbReference>
<evidence type="ECO:0000313" key="3">
    <source>
        <dbReference type="EMBL" id="KOS14894.1"/>
    </source>
</evidence>
<comment type="similarity">
    <text evidence="1">Belongs to the palA/RIM20 family.</text>
</comment>
<gene>
    <name evidence="3" type="ORF">Malapachy_0940</name>
</gene>
<evidence type="ECO:0000256" key="1">
    <source>
        <dbReference type="ARBA" id="ARBA00038154"/>
    </source>
</evidence>
<dbReference type="RefSeq" id="XP_017992526.1">
    <property type="nucleotide sequence ID" value="XM_018135452.1"/>
</dbReference>
<dbReference type="PANTHER" id="PTHR23030:SF39">
    <property type="entry name" value="PROGRAMMED CELL DEATH 6-INTERACTING PROTEIN"/>
    <property type="match status" value="1"/>
</dbReference>
<dbReference type="STRING" id="77020.A0A0M8MV19"/>
<dbReference type="EMBL" id="LGAV01000003">
    <property type="protein sequence ID" value="KOS14894.1"/>
    <property type="molecule type" value="Genomic_DNA"/>
</dbReference>
<dbReference type="OrthoDB" id="64867at2759"/>
<name>A0A0M8MV19_9BASI</name>
<feature type="domain" description="BRO1" evidence="2">
    <location>
        <begin position="3"/>
        <end position="368"/>
    </location>
</feature>
<reference evidence="3 4" key="1">
    <citation type="submission" date="2015-07" db="EMBL/GenBank/DDBJ databases">
        <title>Draft Genome Sequence of Malassezia furfur CBS1878 and Malassezia pachydermatis CBS1879.</title>
        <authorList>
            <person name="Triana S."/>
            <person name="Ohm R."/>
            <person name="Gonzalez A."/>
            <person name="DeCock H."/>
            <person name="Restrepo S."/>
            <person name="Celis A."/>
        </authorList>
    </citation>
    <scope>NUCLEOTIDE SEQUENCE [LARGE SCALE GENOMIC DNA]</scope>
    <source>
        <strain evidence="3 4">CBS 1879</strain>
    </source>
</reference>
<dbReference type="Gene3D" id="1.20.140.50">
    <property type="entry name" value="alix/aip1 like domains"/>
    <property type="match status" value="1"/>
</dbReference>
<dbReference type="PROSITE" id="PS51180">
    <property type="entry name" value="BRO1"/>
    <property type="match status" value="1"/>
</dbReference>
<organism evidence="3 4">
    <name type="scientific">Malassezia pachydermatis</name>
    <dbReference type="NCBI Taxonomy" id="77020"/>
    <lineage>
        <taxon>Eukaryota</taxon>
        <taxon>Fungi</taxon>
        <taxon>Dikarya</taxon>
        <taxon>Basidiomycota</taxon>
        <taxon>Ustilaginomycotina</taxon>
        <taxon>Malasseziomycetes</taxon>
        <taxon>Malasseziales</taxon>
        <taxon>Malasseziaceae</taxon>
        <taxon>Malassezia</taxon>
    </lineage>
</organism>
<keyword evidence="4" id="KW-1185">Reference proteome</keyword>
<evidence type="ECO:0000259" key="2">
    <source>
        <dbReference type="PROSITE" id="PS51180"/>
    </source>
</evidence>
<dbReference type="GO" id="GO:0005768">
    <property type="term" value="C:endosome"/>
    <property type="evidence" value="ECO:0007669"/>
    <property type="project" value="TreeGrafter"/>
</dbReference>
<dbReference type="InterPro" id="IPR025304">
    <property type="entry name" value="ALIX_V_dom"/>
</dbReference>
<dbReference type="Proteomes" id="UP000037751">
    <property type="component" value="Unassembled WGS sequence"/>
</dbReference>
<dbReference type="SMART" id="SM01041">
    <property type="entry name" value="BRO1"/>
    <property type="match status" value="1"/>
</dbReference>
<evidence type="ECO:0000313" key="4">
    <source>
        <dbReference type="Proteomes" id="UP000037751"/>
    </source>
</evidence>
<dbReference type="InterPro" id="IPR038499">
    <property type="entry name" value="BRO1_sf"/>
</dbReference>
<accession>A0A0M8MV19</accession>
<dbReference type="AlphaFoldDB" id="A0A0M8MV19"/>
<dbReference type="VEuPathDB" id="FungiDB:Malapachy_0940"/>